<dbReference type="RefSeq" id="WP_267781852.1">
    <property type="nucleotide sequence ID" value="NZ_CP113089.1"/>
</dbReference>
<evidence type="ECO:0000313" key="2">
    <source>
        <dbReference type="EMBL" id="WAB82021.1"/>
    </source>
</evidence>
<dbReference type="Pfam" id="PF11303">
    <property type="entry name" value="DUF3105"/>
    <property type="match status" value="1"/>
</dbReference>
<name>A0A9E8MNJ9_9MICO</name>
<dbReference type="Proteomes" id="UP001164706">
    <property type="component" value="Chromosome"/>
</dbReference>
<organism evidence="2 3">
    <name type="scientific">Microcella daejeonensis</name>
    <dbReference type="NCBI Taxonomy" id="2994971"/>
    <lineage>
        <taxon>Bacteria</taxon>
        <taxon>Bacillati</taxon>
        <taxon>Actinomycetota</taxon>
        <taxon>Actinomycetes</taxon>
        <taxon>Micrococcales</taxon>
        <taxon>Microbacteriaceae</taxon>
        <taxon>Microcella</taxon>
    </lineage>
</organism>
<reference evidence="2" key="1">
    <citation type="submission" date="2022-11" db="EMBL/GenBank/DDBJ databases">
        <title>Description of Microcella daejonensis nov. sp, isolated from riverside soil.</title>
        <authorList>
            <person name="Molina K.M."/>
            <person name="Kim S.B."/>
        </authorList>
    </citation>
    <scope>NUCLEOTIDE SEQUENCE</scope>
    <source>
        <strain evidence="2">MMS21-STM12</strain>
    </source>
</reference>
<keyword evidence="1" id="KW-0812">Transmembrane</keyword>
<evidence type="ECO:0000313" key="3">
    <source>
        <dbReference type="Proteomes" id="UP001164706"/>
    </source>
</evidence>
<dbReference type="InterPro" id="IPR021454">
    <property type="entry name" value="DUF3105"/>
</dbReference>
<dbReference type="EMBL" id="CP113089">
    <property type="protein sequence ID" value="WAB82021.1"/>
    <property type="molecule type" value="Genomic_DNA"/>
</dbReference>
<dbReference type="KEGG" id="mdb:OVN18_03135"/>
<keyword evidence="1" id="KW-1133">Transmembrane helix</keyword>
<evidence type="ECO:0000256" key="1">
    <source>
        <dbReference type="SAM" id="Phobius"/>
    </source>
</evidence>
<keyword evidence="3" id="KW-1185">Reference proteome</keyword>
<accession>A0A9E8MNJ9</accession>
<gene>
    <name evidence="2" type="ORF">OVN18_03135</name>
</gene>
<protein>
    <submittedName>
        <fullName evidence="2">DUF3105 domain-containing protein</fullName>
    </submittedName>
</protein>
<proteinExistence type="predicted"/>
<keyword evidence="1" id="KW-0472">Membrane</keyword>
<feature type="transmembrane region" description="Helical" evidence="1">
    <location>
        <begin position="36"/>
        <end position="58"/>
    </location>
</feature>
<dbReference type="AlphaFoldDB" id="A0A9E8MNJ9"/>
<sequence>MPNDNLTVKQQREQRRQEKVAALKAKQAAERRRNRLGIIGAVVGGVAVIAIIVSIVIVNAQPQVDPETIEIADVEEFDGLEGTHVQGVVDYEMTPPAGGPHNQVWLNCGIYEEPVQNENAVHSLEHGAVWVTYDPAALSEAEIETLRDSVPSTYMVVSPFEGLESPVVASAWGAQVALDGVDDPRLQDFITKYRQSQNAPEPGALCTQGIEGEGLIS</sequence>